<dbReference type="EMBL" id="AP014967">
    <property type="protein sequence ID" value="BAT13960.1"/>
    <property type="molecule type" value="Genomic_DNA"/>
</dbReference>
<dbReference type="PaxDb" id="39947-A0A0P0Y249"/>
<reference evidence="3" key="1">
    <citation type="journal article" date="2005" name="Nature">
        <title>The map-based sequence of the rice genome.</title>
        <authorList>
            <consortium name="International rice genome sequencing project (IRGSP)"/>
            <person name="Matsumoto T."/>
            <person name="Wu J."/>
            <person name="Kanamori H."/>
            <person name="Katayose Y."/>
            <person name="Fujisawa M."/>
            <person name="Namiki N."/>
            <person name="Mizuno H."/>
            <person name="Yamamoto K."/>
            <person name="Antonio B.A."/>
            <person name="Baba T."/>
            <person name="Sakata K."/>
            <person name="Nagamura Y."/>
            <person name="Aoki H."/>
            <person name="Arikawa K."/>
            <person name="Arita K."/>
            <person name="Bito T."/>
            <person name="Chiden Y."/>
            <person name="Fujitsuka N."/>
            <person name="Fukunaka R."/>
            <person name="Hamada M."/>
            <person name="Harada C."/>
            <person name="Hayashi A."/>
            <person name="Hijishita S."/>
            <person name="Honda M."/>
            <person name="Hosokawa S."/>
            <person name="Ichikawa Y."/>
            <person name="Idonuma A."/>
            <person name="Iijima M."/>
            <person name="Ikeda M."/>
            <person name="Ikeno M."/>
            <person name="Ito K."/>
            <person name="Ito S."/>
            <person name="Ito T."/>
            <person name="Ito Y."/>
            <person name="Ito Y."/>
            <person name="Iwabuchi A."/>
            <person name="Kamiya K."/>
            <person name="Karasawa W."/>
            <person name="Kurita K."/>
            <person name="Katagiri S."/>
            <person name="Kikuta A."/>
            <person name="Kobayashi H."/>
            <person name="Kobayashi N."/>
            <person name="Machita K."/>
            <person name="Maehara T."/>
            <person name="Masukawa M."/>
            <person name="Mizubayashi T."/>
            <person name="Mukai Y."/>
            <person name="Nagasaki H."/>
            <person name="Nagata Y."/>
            <person name="Naito S."/>
            <person name="Nakashima M."/>
            <person name="Nakama Y."/>
            <person name="Nakamichi Y."/>
            <person name="Nakamura M."/>
            <person name="Meguro A."/>
            <person name="Negishi M."/>
            <person name="Ohta I."/>
            <person name="Ohta T."/>
            <person name="Okamoto M."/>
            <person name="Ono N."/>
            <person name="Saji S."/>
            <person name="Sakaguchi M."/>
            <person name="Sakai K."/>
            <person name="Shibata M."/>
            <person name="Shimokawa T."/>
            <person name="Song J."/>
            <person name="Takazaki Y."/>
            <person name="Terasawa K."/>
            <person name="Tsugane M."/>
            <person name="Tsuji K."/>
            <person name="Ueda S."/>
            <person name="Waki K."/>
            <person name="Yamagata H."/>
            <person name="Yamamoto M."/>
            <person name="Yamamoto S."/>
            <person name="Yamane H."/>
            <person name="Yoshiki S."/>
            <person name="Yoshihara R."/>
            <person name="Yukawa K."/>
            <person name="Zhong H."/>
            <person name="Yano M."/>
            <person name="Yuan Q."/>
            <person name="Ouyang S."/>
            <person name="Liu J."/>
            <person name="Jones K.M."/>
            <person name="Gansberger K."/>
            <person name="Moffat K."/>
            <person name="Hill J."/>
            <person name="Bera J."/>
            <person name="Fadrosh D."/>
            <person name="Jin S."/>
            <person name="Johri S."/>
            <person name="Kim M."/>
            <person name="Overton L."/>
            <person name="Reardon M."/>
            <person name="Tsitrin T."/>
            <person name="Vuong H."/>
            <person name="Weaver B."/>
            <person name="Ciecko A."/>
            <person name="Tallon L."/>
            <person name="Jackson J."/>
            <person name="Pai G."/>
            <person name="Aken S.V."/>
            <person name="Utterback T."/>
            <person name="Reidmuller S."/>
            <person name="Feldblyum T."/>
            <person name="Hsiao J."/>
            <person name="Zismann V."/>
            <person name="Iobst S."/>
            <person name="de Vazeille A.R."/>
            <person name="Buell C.R."/>
            <person name="Ying K."/>
            <person name="Li Y."/>
            <person name="Lu T."/>
            <person name="Huang Y."/>
            <person name="Zhao Q."/>
            <person name="Feng Q."/>
            <person name="Zhang L."/>
            <person name="Zhu J."/>
            <person name="Weng Q."/>
            <person name="Mu J."/>
            <person name="Lu Y."/>
            <person name="Fan D."/>
            <person name="Liu Y."/>
            <person name="Guan J."/>
            <person name="Zhang Y."/>
            <person name="Yu S."/>
            <person name="Liu X."/>
            <person name="Zhang Y."/>
            <person name="Hong G."/>
            <person name="Han B."/>
            <person name="Choisne N."/>
            <person name="Demange N."/>
            <person name="Orjeda G."/>
            <person name="Samain S."/>
            <person name="Cattolico L."/>
            <person name="Pelletier E."/>
            <person name="Couloux A."/>
            <person name="Segurens B."/>
            <person name="Wincker P."/>
            <person name="D'Hont A."/>
            <person name="Scarpelli C."/>
            <person name="Weissenbach J."/>
            <person name="Salanoubat M."/>
            <person name="Quetier F."/>
            <person name="Yu Y."/>
            <person name="Kim H.R."/>
            <person name="Rambo T."/>
            <person name="Currie J."/>
            <person name="Collura K."/>
            <person name="Luo M."/>
            <person name="Yang T."/>
            <person name="Ammiraju J.S.S."/>
            <person name="Engler F."/>
            <person name="Soderlund C."/>
            <person name="Wing R.A."/>
            <person name="Palmer L.E."/>
            <person name="de la Bastide M."/>
            <person name="Spiegel L."/>
            <person name="Nascimento L."/>
            <person name="Zutavern T."/>
            <person name="O'Shaughnessy A."/>
            <person name="Dike S."/>
            <person name="Dedhia N."/>
            <person name="Preston R."/>
            <person name="Balija V."/>
            <person name="McCombie W.R."/>
            <person name="Chow T."/>
            <person name="Chen H."/>
            <person name="Chung M."/>
            <person name="Chen C."/>
            <person name="Shaw J."/>
            <person name="Wu H."/>
            <person name="Hsiao K."/>
            <person name="Chao Y."/>
            <person name="Chu M."/>
            <person name="Cheng C."/>
            <person name="Hour A."/>
            <person name="Lee P."/>
            <person name="Lin S."/>
            <person name="Lin Y."/>
            <person name="Liou J."/>
            <person name="Liu S."/>
            <person name="Hsing Y."/>
            <person name="Raghuvanshi S."/>
            <person name="Mohanty A."/>
            <person name="Bharti A.K."/>
            <person name="Gaur A."/>
            <person name="Gupta V."/>
            <person name="Kumar D."/>
            <person name="Ravi V."/>
            <person name="Vij S."/>
            <person name="Kapur A."/>
            <person name="Khurana P."/>
            <person name="Khurana P."/>
            <person name="Khurana J.P."/>
            <person name="Tyagi A.K."/>
            <person name="Gaikwad K."/>
            <person name="Singh A."/>
            <person name="Dalal V."/>
            <person name="Srivastava S."/>
            <person name="Dixit A."/>
            <person name="Pal A.K."/>
            <person name="Ghazi I.A."/>
            <person name="Yadav M."/>
            <person name="Pandit A."/>
            <person name="Bhargava A."/>
            <person name="Sureshbabu K."/>
            <person name="Batra K."/>
            <person name="Sharma T.R."/>
            <person name="Mohapatra T."/>
            <person name="Singh N.K."/>
            <person name="Messing J."/>
            <person name="Nelson A.B."/>
            <person name="Fuks G."/>
            <person name="Kavchok S."/>
            <person name="Keizer G."/>
            <person name="Linton E."/>
            <person name="Llaca V."/>
            <person name="Song R."/>
            <person name="Tanyolac B."/>
            <person name="Young S."/>
            <person name="Ho-Il K."/>
            <person name="Hahn J.H."/>
            <person name="Sangsakoo G."/>
            <person name="Vanavichit A."/>
            <person name="de Mattos Luiz.A.T."/>
            <person name="Zimmer P.D."/>
            <person name="Malone G."/>
            <person name="Dellagostin O."/>
            <person name="de Oliveira A.C."/>
            <person name="Bevan M."/>
            <person name="Bancroft I."/>
            <person name="Minx P."/>
            <person name="Cordum H."/>
            <person name="Wilson R."/>
            <person name="Cheng Z."/>
            <person name="Jin W."/>
            <person name="Jiang J."/>
            <person name="Leong S.A."/>
            <person name="Iwama H."/>
            <person name="Gojobori T."/>
            <person name="Itoh T."/>
            <person name="Niimura Y."/>
            <person name="Fujii Y."/>
            <person name="Habara T."/>
            <person name="Sakai H."/>
            <person name="Sato Y."/>
            <person name="Wilson G."/>
            <person name="Kumar K."/>
            <person name="McCouch S."/>
            <person name="Juretic N."/>
            <person name="Hoen D."/>
            <person name="Wright S."/>
            <person name="Bruskiewich R."/>
            <person name="Bureau T."/>
            <person name="Miyao A."/>
            <person name="Hirochika H."/>
            <person name="Nishikawa T."/>
            <person name="Kadowaki K."/>
            <person name="Sugiura M."/>
            <person name="Burr B."/>
            <person name="Sasaki T."/>
        </authorList>
    </citation>
    <scope>NUCLEOTIDE SEQUENCE [LARGE SCALE GENOMIC DNA]</scope>
    <source>
        <strain evidence="3">cv. Nipponbare</strain>
    </source>
</reference>
<gene>
    <name evidence="2" type="ordered locus">Os11g0462850</name>
    <name evidence="2" type="ORF">OSNPB_110462850</name>
</gene>
<feature type="chain" id="PRO_5006057360" evidence="1">
    <location>
        <begin position="29"/>
        <end position="95"/>
    </location>
</feature>
<evidence type="ECO:0000256" key="1">
    <source>
        <dbReference type="SAM" id="SignalP"/>
    </source>
</evidence>
<name>A0A0P0Y249_ORYSJ</name>
<evidence type="ECO:0000313" key="3">
    <source>
        <dbReference type="Proteomes" id="UP000059680"/>
    </source>
</evidence>
<evidence type="ECO:0000313" key="2">
    <source>
        <dbReference type="EMBL" id="BAT13960.1"/>
    </source>
</evidence>
<dbReference type="Proteomes" id="UP000059680">
    <property type="component" value="Chromosome 11"/>
</dbReference>
<keyword evidence="3" id="KW-1185">Reference proteome</keyword>
<accession>A0A0P0Y249</accession>
<reference evidence="2 3" key="2">
    <citation type="journal article" date="2013" name="Plant Cell Physiol.">
        <title>Rice Annotation Project Database (RAP-DB): an integrative and interactive database for rice genomics.</title>
        <authorList>
            <person name="Sakai H."/>
            <person name="Lee S.S."/>
            <person name="Tanaka T."/>
            <person name="Numa H."/>
            <person name="Kim J."/>
            <person name="Kawahara Y."/>
            <person name="Wakimoto H."/>
            <person name="Yang C.C."/>
            <person name="Iwamoto M."/>
            <person name="Abe T."/>
            <person name="Yamada Y."/>
            <person name="Muto A."/>
            <person name="Inokuchi H."/>
            <person name="Ikemura T."/>
            <person name="Matsumoto T."/>
            <person name="Sasaki T."/>
            <person name="Itoh T."/>
        </authorList>
    </citation>
    <scope>NUCLEOTIDE SEQUENCE [LARGE SCALE GENOMIC DNA]</scope>
    <source>
        <strain evidence="3">cv. Nipponbare</strain>
    </source>
</reference>
<dbReference type="AlphaFoldDB" id="A0A0P0Y249"/>
<reference evidence="2 3" key="3">
    <citation type="journal article" date="2013" name="Rice">
        <title>Improvement of the Oryza sativa Nipponbare reference genome using next generation sequence and optical map data.</title>
        <authorList>
            <person name="Kawahara Y."/>
            <person name="de la Bastide M."/>
            <person name="Hamilton J.P."/>
            <person name="Kanamori H."/>
            <person name="McCombie W.R."/>
            <person name="Ouyang S."/>
            <person name="Schwartz D.C."/>
            <person name="Tanaka T."/>
            <person name="Wu J."/>
            <person name="Zhou S."/>
            <person name="Childs K.L."/>
            <person name="Davidson R.M."/>
            <person name="Lin H."/>
            <person name="Quesada-Ocampo L."/>
            <person name="Vaillancourt B."/>
            <person name="Sakai H."/>
            <person name="Lee S.S."/>
            <person name="Kim J."/>
            <person name="Numa H."/>
            <person name="Itoh T."/>
            <person name="Buell C.R."/>
            <person name="Matsumoto T."/>
        </authorList>
    </citation>
    <scope>NUCLEOTIDE SEQUENCE [LARGE SCALE GENOMIC DNA]</scope>
    <source>
        <strain evidence="3">cv. Nipponbare</strain>
    </source>
</reference>
<dbReference type="Gramene" id="Os11t0462850-00">
    <property type="protein sequence ID" value="Os11t0462850-00"/>
    <property type="gene ID" value="Os11g0462850"/>
</dbReference>
<feature type="signal peptide" evidence="1">
    <location>
        <begin position="1"/>
        <end position="28"/>
    </location>
</feature>
<sequence>MSPDIINKFKLLTIFVGVILLDLGDYVAEEPFHIRLLGNLDESSTVESSTKFVVEKLGKCSFTNTTTSDNRYHLELWIPIIGQPFDKLARPPIND</sequence>
<organism evidence="2 3">
    <name type="scientific">Oryza sativa subsp. japonica</name>
    <name type="common">Rice</name>
    <dbReference type="NCBI Taxonomy" id="39947"/>
    <lineage>
        <taxon>Eukaryota</taxon>
        <taxon>Viridiplantae</taxon>
        <taxon>Streptophyta</taxon>
        <taxon>Embryophyta</taxon>
        <taxon>Tracheophyta</taxon>
        <taxon>Spermatophyta</taxon>
        <taxon>Magnoliopsida</taxon>
        <taxon>Liliopsida</taxon>
        <taxon>Poales</taxon>
        <taxon>Poaceae</taxon>
        <taxon>BOP clade</taxon>
        <taxon>Oryzoideae</taxon>
        <taxon>Oryzeae</taxon>
        <taxon>Oryzinae</taxon>
        <taxon>Oryza</taxon>
        <taxon>Oryza sativa</taxon>
    </lineage>
</organism>
<dbReference type="InParanoid" id="A0A0P0Y249"/>
<keyword evidence="1" id="KW-0732">Signal</keyword>
<proteinExistence type="predicted"/>
<protein>
    <submittedName>
        <fullName evidence="2">Os11g0462850 protein</fullName>
    </submittedName>
</protein>